<reference evidence="1" key="1">
    <citation type="submission" date="2021-07" db="EMBL/GenBank/DDBJ databases">
        <title>Draft genome sequence of carbapenem-resistant Aeromonas spp. in Japan.</title>
        <authorList>
            <person name="Maehana S."/>
            <person name="Suzuki M."/>
            <person name="Kitasato H."/>
        </authorList>
    </citation>
    <scope>NUCLEOTIDE SEQUENCE</scope>
    <source>
        <strain evidence="1">KAM343</strain>
    </source>
</reference>
<gene>
    <name evidence="1" type="ORF">KAM343_04780</name>
</gene>
<proteinExistence type="predicted"/>
<evidence type="ECO:0000313" key="1">
    <source>
        <dbReference type="EMBL" id="GJA39682.1"/>
    </source>
</evidence>
<accession>A0AAV4YEN9</accession>
<evidence type="ECO:0000313" key="2">
    <source>
        <dbReference type="Proteomes" id="UP000886939"/>
    </source>
</evidence>
<comment type="caution">
    <text evidence="1">The sequence shown here is derived from an EMBL/GenBank/DDBJ whole genome shotgun (WGS) entry which is preliminary data.</text>
</comment>
<sequence>MFESTTVSLIQSGAMFGLMIRCHLSGLSLSIATTNESAMRQVLATAHAMQKRGELFAAIERAVMRKIEIVIATTAAA</sequence>
<dbReference type="Proteomes" id="UP000886939">
    <property type="component" value="Unassembled WGS sequence"/>
</dbReference>
<protein>
    <recommendedName>
        <fullName evidence="3">DUF3077 domain-containing protein</fullName>
    </recommendedName>
</protein>
<dbReference type="AlphaFoldDB" id="A0AAV4YEN9"/>
<dbReference type="EMBL" id="BPNI01000004">
    <property type="protein sequence ID" value="GJA39682.1"/>
    <property type="molecule type" value="Genomic_DNA"/>
</dbReference>
<organism evidence="1 2">
    <name type="scientific">Aeromonas caviae</name>
    <name type="common">Aeromonas punctata</name>
    <dbReference type="NCBI Taxonomy" id="648"/>
    <lineage>
        <taxon>Bacteria</taxon>
        <taxon>Pseudomonadati</taxon>
        <taxon>Pseudomonadota</taxon>
        <taxon>Gammaproteobacteria</taxon>
        <taxon>Aeromonadales</taxon>
        <taxon>Aeromonadaceae</taxon>
        <taxon>Aeromonas</taxon>
    </lineage>
</organism>
<evidence type="ECO:0008006" key="3">
    <source>
        <dbReference type="Google" id="ProtNLM"/>
    </source>
</evidence>
<dbReference type="RefSeq" id="WP_190284390.1">
    <property type="nucleotide sequence ID" value="NZ_AP024403.1"/>
</dbReference>
<name>A0AAV4YEN9_AERCA</name>